<dbReference type="EnsemblPlants" id="KEH24798">
    <property type="protein sequence ID" value="KEH24798"/>
    <property type="gene ID" value="MTR_6g004980"/>
</dbReference>
<dbReference type="HOGENOM" id="CLU_2609679_0_0_1"/>
<evidence type="ECO:0000313" key="2">
    <source>
        <dbReference type="EnsemblPlants" id="KEH24798"/>
    </source>
</evidence>
<organism evidence="1 3">
    <name type="scientific">Medicago truncatula</name>
    <name type="common">Barrel medic</name>
    <name type="synonym">Medicago tribuloides</name>
    <dbReference type="NCBI Taxonomy" id="3880"/>
    <lineage>
        <taxon>Eukaryota</taxon>
        <taxon>Viridiplantae</taxon>
        <taxon>Streptophyta</taxon>
        <taxon>Embryophyta</taxon>
        <taxon>Tracheophyta</taxon>
        <taxon>Spermatophyta</taxon>
        <taxon>Magnoliopsida</taxon>
        <taxon>eudicotyledons</taxon>
        <taxon>Gunneridae</taxon>
        <taxon>Pentapetalae</taxon>
        <taxon>rosids</taxon>
        <taxon>fabids</taxon>
        <taxon>Fabales</taxon>
        <taxon>Fabaceae</taxon>
        <taxon>Papilionoideae</taxon>
        <taxon>50 kb inversion clade</taxon>
        <taxon>NPAAA clade</taxon>
        <taxon>Hologalegina</taxon>
        <taxon>IRL clade</taxon>
        <taxon>Trifolieae</taxon>
        <taxon>Medicago</taxon>
    </lineage>
</organism>
<reference evidence="1 3" key="2">
    <citation type="journal article" date="2014" name="BMC Genomics">
        <title>An improved genome release (version Mt4.0) for the model legume Medicago truncatula.</title>
        <authorList>
            <person name="Tang H."/>
            <person name="Krishnakumar V."/>
            <person name="Bidwell S."/>
            <person name="Rosen B."/>
            <person name="Chan A."/>
            <person name="Zhou S."/>
            <person name="Gentzbittel L."/>
            <person name="Childs K.L."/>
            <person name="Yandell M."/>
            <person name="Gundlach H."/>
            <person name="Mayer K.F."/>
            <person name="Schwartz D.C."/>
            <person name="Town C.D."/>
        </authorList>
    </citation>
    <scope>GENOME REANNOTATION</scope>
    <source>
        <strain evidence="1">A17</strain>
        <strain evidence="2 3">cv. Jemalong A17</strain>
    </source>
</reference>
<reference evidence="1 3" key="1">
    <citation type="journal article" date="2011" name="Nature">
        <title>The Medicago genome provides insight into the evolution of rhizobial symbioses.</title>
        <authorList>
            <person name="Young N.D."/>
            <person name="Debelle F."/>
            <person name="Oldroyd G.E."/>
            <person name="Geurts R."/>
            <person name="Cannon S.B."/>
            <person name="Udvardi M.K."/>
            <person name="Benedito V.A."/>
            <person name="Mayer K.F."/>
            <person name="Gouzy J."/>
            <person name="Schoof H."/>
            <person name="Van de Peer Y."/>
            <person name="Proost S."/>
            <person name="Cook D.R."/>
            <person name="Meyers B.C."/>
            <person name="Spannagl M."/>
            <person name="Cheung F."/>
            <person name="De Mita S."/>
            <person name="Krishnakumar V."/>
            <person name="Gundlach H."/>
            <person name="Zhou S."/>
            <person name="Mudge J."/>
            <person name="Bharti A.K."/>
            <person name="Murray J.D."/>
            <person name="Naoumkina M.A."/>
            <person name="Rosen B."/>
            <person name="Silverstein K.A."/>
            <person name="Tang H."/>
            <person name="Rombauts S."/>
            <person name="Zhao P.X."/>
            <person name="Zhou P."/>
            <person name="Barbe V."/>
            <person name="Bardou P."/>
            <person name="Bechner M."/>
            <person name="Bellec A."/>
            <person name="Berger A."/>
            <person name="Berges H."/>
            <person name="Bidwell S."/>
            <person name="Bisseling T."/>
            <person name="Choisne N."/>
            <person name="Couloux A."/>
            <person name="Denny R."/>
            <person name="Deshpande S."/>
            <person name="Dai X."/>
            <person name="Doyle J.J."/>
            <person name="Dudez A.M."/>
            <person name="Farmer A.D."/>
            <person name="Fouteau S."/>
            <person name="Franken C."/>
            <person name="Gibelin C."/>
            <person name="Gish J."/>
            <person name="Goldstein S."/>
            <person name="Gonzalez A.J."/>
            <person name="Green P.J."/>
            <person name="Hallab A."/>
            <person name="Hartog M."/>
            <person name="Hua A."/>
            <person name="Humphray S.J."/>
            <person name="Jeong D.H."/>
            <person name="Jing Y."/>
            <person name="Jocker A."/>
            <person name="Kenton S.M."/>
            <person name="Kim D.J."/>
            <person name="Klee K."/>
            <person name="Lai H."/>
            <person name="Lang C."/>
            <person name="Lin S."/>
            <person name="Macmil S.L."/>
            <person name="Magdelenat G."/>
            <person name="Matthews L."/>
            <person name="McCorrison J."/>
            <person name="Monaghan E.L."/>
            <person name="Mun J.H."/>
            <person name="Najar F.Z."/>
            <person name="Nicholson C."/>
            <person name="Noirot C."/>
            <person name="O'Bleness M."/>
            <person name="Paule C.R."/>
            <person name="Poulain J."/>
            <person name="Prion F."/>
            <person name="Qin B."/>
            <person name="Qu C."/>
            <person name="Retzel E.F."/>
            <person name="Riddle C."/>
            <person name="Sallet E."/>
            <person name="Samain S."/>
            <person name="Samson N."/>
            <person name="Sanders I."/>
            <person name="Saurat O."/>
            <person name="Scarpelli C."/>
            <person name="Schiex T."/>
            <person name="Segurens B."/>
            <person name="Severin A.J."/>
            <person name="Sherrier D.J."/>
            <person name="Shi R."/>
            <person name="Sims S."/>
            <person name="Singer S.R."/>
            <person name="Sinharoy S."/>
            <person name="Sterck L."/>
            <person name="Viollet A."/>
            <person name="Wang B.B."/>
            <person name="Wang K."/>
            <person name="Wang M."/>
            <person name="Wang X."/>
            <person name="Warfsmann J."/>
            <person name="Weissenbach J."/>
            <person name="White D.D."/>
            <person name="White J.D."/>
            <person name="Wiley G.B."/>
            <person name="Wincker P."/>
            <person name="Xing Y."/>
            <person name="Yang L."/>
            <person name="Yao Z."/>
            <person name="Ying F."/>
            <person name="Zhai J."/>
            <person name="Zhou L."/>
            <person name="Zuber A."/>
            <person name="Denarie J."/>
            <person name="Dixon R.A."/>
            <person name="May G.D."/>
            <person name="Schwartz D.C."/>
            <person name="Rogers J."/>
            <person name="Quetier F."/>
            <person name="Town C.D."/>
            <person name="Roe B.A."/>
        </authorList>
    </citation>
    <scope>NUCLEOTIDE SEQUENCE [LARGE SCALE GENOMIC DNA]</scope>
    <source>
        <strain evidence="1">A17</strain>
        <strain evidence="2 3">cv. Jemalong A17</strain>
    </source>
</reference>
<sequence length="79" mass="9104">MPQCLCFSLFHKHCGIVIDQCHPTLCHPSVTQNENPTRDTKLNIKENQVFDRFRLSYQLRSSADPINYFGVIHAADLET</sequence>
<protein>
    <submittedName>
        <fullName evidence="1 2">Uncharacterized protein</fullName>
    </submittedName>
</protein>
<dbReference type="Proteomes" id="UP000002051">
    <property type="component" value="Chromosome 6"/>
</dbReference>
<dbReference type="AlphaFoldDB" id="A0A072U6N6"/>
<accession>A0A072U6N6</accession>
<name>A0A072U6N6_MEDTR</name>
<evidence type="ECO:0000313" key="3">
    <source>
        <dbReference type="Proteomes" id="UP000002051"/>
    </source>
</evidence>
<reference evidence="2" key="3">
    <citation type="submission" date="2015-04" db="UniProtKB">
        <authorList>
            <consortium name="EnsemblPlants"/>
        </authorList>
    </citation>
    <scope>IDENTIFICATION</scope>
    <source>
        <strain evidence="2">cv. Jemalong A17</strain>
    </source>
</reference>
<evidence type="ECO:0000313" key="1">
    <source>
        <dbReference type="EMBL" id="KEH24798.1"/>
    </source>
</evidence>
<proteinExistence type="predicted"/>
<dbReference type="EMBL" id="CM001222">
    <property type="protein sequence ID" value="KEH24798.1"/>
    <property type="molecule type" value="Genomic_DNA"/>
</dbReference>
<gene>
    <name evidence="1" type="ordered locus">MTR_6g004980</name>
</gene>
<keyword evidence="3" id="KW-1185">Reference proteome</keyword>